<dbReference type="EMBL" id="SRHE01000788">
    <property type="protein sequence ID" value="TWW08206.1"/>
    <property type="molecule type" value="Genomic_DNA"/>
</dbReference>
<protein>
    <submittedName>
        <fullName evidence="1">Uncharacterized protein</fullName>
    </submittedName>
</protein>
<reference evidence="1 2" key="1">
    <citation type="submission" date="2019-08" db="EMBL/GenBank/DDBJ databases">
        <title>100 year-old enigma solved: identification of Planctomyces bekefii, the type genus and species of the phylum Planctomycetes.</title>
        <authorList>
            <person name="Svetlana D.N."/>
            <person name="Overmann J."/>
        </authorList>
    </citation>
    <scope>NUCLEOTIDE SEQUENCE [LARGE SCALE GENOMIC DNA]</scope>
    <source>
        <strain evidence="1">Phe10_nw2017</strain>
    </source>
</reference>
<proteinExistence type="predicted"/>
<accession>A0A5C6M0E5</accession>
<feature type="non-terminal residue" evidence="1">
    <location>
        <position position="1"/>
    </location>
</feature>
<comment type="caution">
    <text evidence="1">The sequence shown here is derived from an EMBL/GenBank/DDBJ whole genome shotgun (WGS) entry which is preliminary data.</text>
</comment>
<keyword evidence="2" id="KW-1185">Reference proteome</keyword>
<dbReference type="Proteomes" id="UP000321083">
    <property type="component" value="Unassembled WGS sequence"/>
</dbReference>
<evidence type="ECO:0000313" key="2">
    <source>
        <dbReference type="Proteomes" id="UP000321083"/>
    </source>
</evidence>
<reference evidence="1 2" key="2">
    <citation type="submission" date="2019-08" db="EMBL/GenBank/DDBJ databases">
        <authorList>
            <person name="Henke P."/>
        </authorList>
    </citation>
    <scope>NUCLEOTIDE SEQUENCE [LARGE SCALE GENOMIC DNA]</scope>
    <source>
        <strain evidence="1">Phe10_nw2017</strain>
    </source>
</reference>
<name>A0A5C6M0E5_9PLAN</name>
<organism evidence="1 2">
    <name type="scientific">Planctomyces bekefii</name>
    <dbReference type="NCBI Taxonomy" id="1653850"/>
    <lineage>
        <taxon>Bacteria</taxon>
        <taxon>Pseudomonadati</taxon>
        <taxon>Planctomycetota</taxon>
        <taxon>Planctomycetia</taxon>
        <taxon>Planctomycetales</taxon>
        <taxon>Planctomycetaceae</taxon>
        <taxon>Planctomyces</taxon>
    </lineage>
</organism>
<sequence length="45" mass="4984">TGRVIRPVTPGEMMFAEARGARQPQLGFNSMISTVIRINLSYGYP</sequence>
<gene>
    <name evidence="1" type="ORF">E3A20_26680</name>
</gene>
<evidence type="ECO:0000313" key="1">
    <source>
        <dbReference type="EMBL" id="TWW08206.1"/>
    </source>
</evidence>
<dbReference type="AlphaFoldDB" id="A0A5C6M0E5"/>